<dbReference type="EMBL" id="BAABCA010000002">
    <property type="protein sequence ID" value="GAA4234227.1"/>
    <property type="molecule type" value="Genomic_DNA"/>
</dbReference>
<organism evidence="2 3">
    <name type="scientific">Postechiella marina</name>
    <dbReference type="NCBI Taxonomy" id="943941"/>
    <lineage>
        <taxon>Bacteria</taxon>
        <taxon>Pseudomonadati</taxon>
        <taxon>Bacteroidota</taxon>
        <taxon>Flavobacteriia</taxon>
        <taxon>Flavobacteriales</taxon>
        <taxon>Flavobacteriaceae</taxon>
        <taxon>Postechiella</taxon>
    </lineage>
</organism>
<reference evidence="3" key="1">
    <citation type="journal article" date="2019" name="Int. J. Syst. Evol. Microbiol.">
        <title>The Global Catalogue of Microorganisms (GCM) 10K type strain sequencing project: providing services to taxonomists for standard genome sequencing and annotation.</title>
        <authorList>
            <consortium name="The Broad Institute Genomics Platform"/>
            <consortium name="The Broad Institute Genome Sequencing Center for Infectious Disease"/>
            <person name="Wu L."/>
            <person name="Ma J."/>
        </authorList>
    </citation>
    <scope>NUCLEOTIDE SEQUENCE [LARGE SCALE GENOMIC DNA]</scope>
    <source>
        <strain evidence="3">JCM 17630</strain>
    </source>
</reference>
<keyword evidence="1" id="KW-0732">Signal</keyword>
<evidence type="ECO:0000313" key="3">
    <source>
        <dbReference type="Proteomes" id="UP001501496"/>
    </source>
</evidence>
<dbReference type="Proteomes" id="UP001501496">
    <property type="component" value="Unassembled WGS sequence"/>
</dbReference>
<name>A0ABP8C5T7_9FLAO</name>
<sequence>MKNQLCLLFTLCLALINCSVIDELTKFDIDYETTYTIPPVSIINVPISLNTPDIETENEATYENNNTNKNSVESIRLKSMTLDIISPNTANFNFLKEIYIYIKTETQDEIEIANLIDLENTNATFLELNTLNKELEKYVKEDTFTLRVRAIADETTAEEIEISIKNVFAVDAKILGI</sequence>
<evidence type="ECO:0008006" key="4">
    <source>
        <dbReference type="Google" id="ProtNLM"/>
    </source>
</evidence>
<proteinExistence type="predicted"/>
<evidence type="ECO:0000256" key="1">
    <source>
        <dbReference type="SAM" id="SignalP"/>
    </source>
</evidence>
<comment type="caution">
    <text evidence="2">The sequence shown here is derived from an EMBL/GenBank/DDBJ whole genome shotgun (WGS) entry which is preliminary data.</text>
</comment>
<dbReference type="RefSeq" id="WP_344787336.1">
    <property type="nucleotide sequence ID" value="NZ_BAABCA010000002.1"/>
</dbReference>
<gene>
    <name evidence="2" type="ORF">GCM10022291_13180</name>
</gene>
<keyword evidence="3" id="KW-1185">Reference proteome</keyword>
<protein>
    <recommendedName>
        <fullName evidence="4">Lipoprotein</fullName>
    </recommendedName>
</protein>
<accession>A0ABP8C5T7</accession>
<feature type="chain" id="PRO_5046022703" description="Lipoprotein" evidence="1">
    <location>
        <begin position="23"/>
        <end position="177"/>
    </location>
</feature>
<feature type="signal peptide" evidence="1">
    <location>
        <begin position="1"/>
        <end position="22"/>
    </location>
</feature>
<evidence type="ECO:0000313" key="2">
    <source>
        <dbReference type="EMBL" id="GAA4234227.1"/>
    </source>
</evidence>